<dbReference type="AlphaFoldDB" id="A0A4E0RJ93"/>
<organism evidence="1 2">
    <name type="scientific">Fasciola hepatica</name>
    <name type="common">Liver fluke</name>
    <dbReference type="NCBI Taxonomy" id="6192"/>
    <lineage>
        <taxon>Eukaryota</taxon>
        <taxon>Metazoa</taxon>
        <taxon>Spiralia</taxon>
        <taxon>Lophotrochozoa</taxon>
        <taxon>Platyhelminthes</taxon>
        <taxon>Trematoda</taxon>
        <taxon>Digenea</taxon>
        <taxon>Plagiorchiida</taxon>
        <taxon>Echinostomata</taxon>
        <taxon>Echinostomatoidea</taxon>
        <taxon>Fasciolidae</taxon>
        <taxon>Fasciola</taxon>
    </lineage>
</organism>
<dbReference type="EMBL" id="JXXN02000409">
    <property type="protein sequence ID" value="THD27483.1"/>
    <property type="molecule type" value="Genomic_DNA"/>
</dbReference>
<keyword evidence="2" id="KW-1185">Reference proteome</keyword>
<evidence type="ECO:0000313" key="1">
    <source>
        <dbReference type="EMBL" id="THD27483.1"/>
    </source>
</evidence>
<comment type="caution">
    <text evidence="1">The sequence shown here is derived from an EMBL/GenBank/DDBJ whole genome shotgun (WGS) entry which is preliminary data.</text>
</comment>
<gene>
    <name evidence="1" type="ORF">D915_001695</name>
</gene>
<dbReference type="Proteomes" id="UP000230066">
    <property type="component" value="Unassembled WGS sequence"/>
</dbReference>
<sequence>MLRHILAAYQNSLLNAWRKLLGESILPLFFLLMFKTMVDVAERFKGYQYYEFSVLKHLRPDSRKLAGRGDGSDGEDSTSRTISPRFTLFTTQIKSSRNPNDFAAFFYFTARTSSCALDFLNDANLEPATESMKSVPTEEELDRQLDVLFRTDDTDGLRTDEFAQFQSCQTTLSLPPQPLDQNSRPDSLTFEWNSVFEQLDNNNNNEDNENNNTASQSDLISSEIATAITEVCERYLIEAILCLSGTVPVFLAADFVSASQNKTDKGE</sequence>
<proteinExistence type="predicted"/>
<evidence type="ECO:0000313" key="2">
    <source>
        <dbReference type="Proteomes" id="UP000230066"/>
    </source>
</evidence>
<name>A0A4E0RJ93_FASHE</name>
<reference evidence="1" key="1">
    <citation type="submission" date="2019-03" db="EMBL/GenBank/DDBJ databases">
        <title>Improved annotation for the trematode Fasciola hepatica.</title>
        <authorList>
            <person name="Choi Y.-J."/>
            <person name="Martin J."/>
            <person name="Mitreva M."/>
        </authorList>
    </citation>
    <scope>NUCLEOTIDE SEQUENCE [LARGE SCALE GENOMIC DNA]</scope>
</reference>
<protein>
    <submittedName>
        <fullName evidence="1">Uncharacterized protein</fullName>
    </submittedName>
</protein>
<accession>A0A4E0RJ93</accession>